<dbReference type="EMBL" id="OA882104">
    <property type="protein sequence ID" value="CAD7272820.1"/>
    <property type="molecule type" value="Genomic_DNA"/>
</dbReference>
<comment type="subcellular location">
    <subcellularLocation>
        <location evidence="1">Endoplasmic reticulum membrane</location>
        <topology evidence="1">Multi-pass membrane protein</topology>
    </subcellularLocation>
</comment>
<feature type="transmembrane region" description="Helical" evidence="10">
    <location>
        <begin position="958"/>
        <end position="987"/>
    </location>
</feature>
<dbReference type="Pfam" id="PF25140">
    <property type="entry name" value="PGAP1_TMD"/>
    <property type="match status" value="1"/>
</dbReference>
<keyword evidence="6 10" id="KW-0256">Endoplasmic reticulum</keyword>
<reference evidence="14" key="1">
    <citation type="submission" date="2020-11" db="EMBL/GenBank/DDBJ databases">
        <authorList>
            <person name="Tran Van P."/>
        </authorList>
    </citation>
    <scope>NUCLEOTIDE SEQUENCE</scope>
</reference>
<keyword evidence="15" id="KW-1185">Reference proteome</keyword>
<sequence>MIAWSDVWEFLPKIRVKLTVFLLIVSTFLLLGFLDFFTNHGPNNCEMTYMFEKPEYVEVALNKSVKTSFPRYSLYVYGEGRYARDLEMGKLDGIPVVFIPGNAGSYRQVRSLASVCLRKQYDKGLKSGFDFFTIDFDEEFSAFYGKLLYDQTRFLQQVVKSVLELYGGRRDGVVLIGHSMGGIVARALFGLPGFNPTNVRVIFTLATPHASPVAVPDSLVAEFYREVEEVWREGCRSGDFSHVTVVSITGGFRDVQVWSGLGKPRGIPDDSFISTVSTSIPDVWVGTDHLCIVWCKQLVLALSRAIFDIADFGFKRISTDPSLTRQILNYHLKKRSGGKKFWSTSHPPEITMDKEAYWWELIKKRWSFTWEDFPKKTYVAVPLYDEKDYETLTVLVSNHKEKDWLFACKMLATQNSLKSCSNGINLSRFGRIVQGTLKRKTVDLNLKHLRVQNFTHAVVLHPGPQYHVTVFGDVYEKKSRVLEFWPNYWTSYLTPAVVISRTEPGALKYKVIFKSGFQNMCKAYHLIVDTLTCKGTDSSAAAHGWVEFGVPANADHVVEALRSEVGSEQRVRLKLQSAYNFSTGLPAYIAVILLTGFIGQVEALAKEGKCPSFHSACCSLKGLLFIVLPFRIISYLLMTPGVLDWVPETDVSILERENLDHMLLPLLLYCAAFPLVYILSTCSWLVVMACGSALHQLTLRVFTKLVRVKEPISELAVDGLTRFPAIAVILLLAIGHATSGGFALVLGLVYYYIKVFKFYEEFVESLVAKGVGAAVRTVRERLARSNNRGGDSRREDAEEVNNSQADNRRSSISVGSSQEPNEGVISRRRWTITSASRTTPEREEGVGDGGNTVQNELDIAEDNNPEIVNEEEENLADLINIRARFHFGVLMLWLWAVAVNVSSVLSWATRLRYSVRLDPDPSAMTGFLILLTAVIVWQPNVPHLNRSNFFISPKCLRILGIAMLLYASVSTYRLGPLLALCFIWLAMHERWSKPSQ</sequence>
<keyword evidence="7 10" id="KW-0653">Protein transport</keyword>
<feature type="region of interest" description="Disordered" evidence="11">
    <location>
        <begin position="836"/>
        <end position="861"/>
    </location>
</feature>
<dbReference type="Pfam" id="PF07819">
    <property type="entry name" value="PGAP1"/>
    <property type="match status" value="1"/>
</dbReference>
<keyword evidence="3 10" id="KW-0813">Transport</keyword>
<dbReference type="Gene3D" id="3.40.50.1820">
    <property type="entry name" value="alpha/beta hydrolase"/>
    <property type="match status" value="1"/>
</dbReference>
<dbReference type="GO" id="GO:0005789">
    <property type="term" value="C:endoplasmic reticulum membrane"/>
    <property type="evidence" value="ECO:0007669"/>
    <property type="project" value="UniProtKB-SubCell"/>
</dbReference>
<evidence type="ECO:0000256" key="3">
    <source>
        <dbReference type="ARBA" id="ARBA00022448"/>
    </source>
</evidence>
<dbReference type="InterPro" id="IPR029058">
    <property type="entry name" value="AB_hydrolase_fold"/>
</dbReference>
<feature type="domain" description="GPI inositol-deacylase transmembrane" evidence="13">
    <location>
        <begin position="883"/>
        <end position="987"/>
    </location>
</feature>
<dbReference type="Proteomes" id="UP000678499">
    <property type="component" value="Unassembled WGS sequence"/>
</dbReference>
<feature type="transmembrane region" description="Helical" evidence="10">
    <location>
        <begin position="18"/>
        <end position="37"/>
    </location>
</feature>
<keyword evidence="8 10" id="KW-1133">Transmembrane helix</keyword>
<keyword evidence="9 10" id="KW-0472">Membrane</keyword>
<dbReference type="GO" id="GO:0006505">
    <property type="term" value="P:GPI anchor metabolic process"/>
    <property type="evidence" value="ECO:0007669"/>
    <property type="project" value="TreeGrafter"/>
</dbReference>
<dbReference type="EMBL" id="CAJPEX010000067">
    <property type="protein sequence ID" value="CAG0912972.1"/>
    <property type="molecule type" value="Genomic_DNA"/>
</dbReference>
<name>A0A7R9BE34_9CRUS</name>
<evidence type="ECO:0000256" key="11">
    <source>
        <dbReference type="SAM" id="MobiDB-lite"/>
    </source>
</evidence>
<comment type="function">
    <text evidence="10">Involved in inositol deacylation of GPI-anchored proteins which plays important roles in the quality control and ER-associated degradation of GPI-anchored proteins.</text>
</comment>
<evidence type="ECO:0000259" key="12">
    <source>
        <dbReference type="Pfam" id="PF07819"/>
    </source>
</evidence>
<feature type="transmembrane region" description="Helical" evidence="10">
    <location>
        <begin position="723"/>
        <end position="753"/>
    </location>
</feature>
<keyword evidence="4 10" id="KW-0812">Transmembrane</keyword>
<evidence type="ECO:0000256" key="7">
    <source>
        <dbReference type="ARBA" id="ARBA00022927"/>
    </source>
</evidence>
<dbReference type="GO" id="GO:0006888">
    <property type="term" value="P:endoplasmic reticulum to Golgi vesicle-mediated transport"/>
    <property type="evidence" value="ECO:0007669"/>
    <property type="project" value="TreeGrafter"/>
</dbReference>
<dbReference type="SUPFAM" id="SSF53474">
    <property type="entry name" value="alpha/beta-Hydrolases"/>
    <property type="match status" value="1"/>
</dbReference>
<feature type="domain" description="GPI inositol-deacylase PGAP1-like alpha/beta" evidence="12">
    <location>
        <begin position="91"/>
        <end position="308"/>
    </location>
</feature>
<dbReference type="PANTHER" id="PTHR15495">
    <property type="entry name" value="NEGATIVE REGULATOR OF VESICLE FORMATION-RELATED"/>
    <property type="match status" value="1"/>
</dbReference>
<feature type="transmembrane region" description="Helical" evidence="10">
    <location>
        <begin position="578"/>
        <end position="601"/>
    </location>
</feature>
<gene>
    <name evidence="14" type="ORF">NMOB1V02_LOCUS738</name>
</gene>
<evidence type="ECO:0000256" key="2">
    <source>
        <dbReference type="ARBA" id="ARBA00006931"/>
    </source>
</evidence>
<evidence type="ECO:0000256" key="6">
    <source>
        <dbReference type="ARBA" id="ARBA00022824"/>
    </source>
</evidence>
<dbReference type="InterPro" id="IPR056824">
    <property type="entry name" value="PGAP1_TMD"/>
</dbReference>
<dbReference type="InterPro" id="IPR039529">
    <property type="entry name" value="PGAP1/BST1"/>
</dbReference>
<feature type="region of interest" description="Disordered" evidence="11">
    <location>
        <begin position="783"/>
        <end position="823"/>
    </location>
</feature>
<dbReference type="PANTHER" id="PTHR15495:SF7">
    <property type="entry name" value="GPI INOSITOL-DEACYLASE"/>
    <property type="match status" value="1"/>
</dbReference>
<dbReference type="EC" id="3.1.-.-" evidence="10"/>
<evidence type="ECO:0000259" key="13">
    <source>
        <dbReference type="Pfam" id="PF25140"/>
    </source>
</evidence>
<evidence type="ECO:0000256" key="4">
    <source>
        <dbReference type="ARBA" id="ARBA00022692"/>
    </source>
</evidence>
<evidence type="ECO:0000256" key="5">
    <source>
        <dbReference type="ARBA" id="ARBA00022801"/>
    </source>
</evidence>
<dbReference type="GO" id="GO:0050185">
    <property type="term" value="F:phosphatidylinositol deacylase activity"/>
    <property type="evidence" value="ECO:0007669"/>
    <property type="project" value="TreeGrafter"/>
</dbReference>
<protein>
    <recommendedName>
        <fullName evidence="10">GPI inositol-deacylase</fullName>
        <ecNumber evidence="10">3.1.-.-</ecNumber>
    </recommendedName>
</protein>
<evidence type="ECO:0000313" key="15">
    <source>
        <dbReference type="Proteomes" id="UP000678499"/>
    </source>
</evidence>
<evidence type="ECO:0000256" key="10">
    <source>
        <dbReference type="RuleBase" id="RU365011"/>
    </source>
</evidence>
<dbReference type="InterPro" id="IPR012908">
    <property type="entry name" value="PGAP1-ab_dom-like"/>
</dbReference>
<comment type="similarity">
    <text evidence="2 10">Belongs to the GPI inositol-deacylase family.</text>
</comment>
<dbReference type="GO" id="GO:0015031">
    <property type="term" value="P:protein transport"/>
    <property type="evidence" value="ECO:0007669"/>
    <property type="project" value="UniProtKB-KW"/>
</dbReference>
<feature type="transmembrane region" description="Helical" evidence="10">
    <location>
        <begin position="887"/>
        <end position="909"/>
    </location>
</feature>
<feature type="compositionally biased region" description="Polar residues" evidence="11">
    <location>
        <begin position="800"/>
        <end position="820"/>
    </location>
</feature>
<proteinExistence type="inferred from homology"/>
<evidence type="ECO:0000256" key="8">
    <source>
        <dbReference type="ARBA" id="ARBA00022989"/>
    </source>
</evidence>
<dbReference type="OrthoDB" id="348976at2759"/>
<keyword evidence="5 10" id="KW-0378">Hydrolase</keyword>
<accession>A0A7R9BE34</accession>
<evidence type="ECO:0000313" key="14">
    <source>
        <dbReference type="EMBL" id="CAD7272820.1"/>
    </source>
</evidence>
<feature type="transmembrane region" description="Helical" evidence="10">
    <location>
        <begin position="662"/>
        <end position="679"/>
    </location>
</feature>
<organism evidence="14">
    <name type="scientific">Notodromas monacha</name>
    <dbReference type="NCBI Taxonomy" id="399045"/>
    <lineage>
        <taxon>Eukaryota</taxon>
        <taxon>Metazoa</taxon>
        <taxon>Ecdysozoa</taxon>
        <taxon>Arthropoda</taxon>
        <taxon>Crustacea</taxon>
        <taxon>Oligostraca</taxon>
        <taxon>Ostracoda</taxon>
        <taxon>Podocopa</taxon>
        <taxon>Podocopida</taxon>
        <taxon>Cypridocopina</taxon>
        <taxon>Cypridoidea</taxon>
        <taxon>Cyprididae</taxon>
        <taxon>Notodromas</taxon>
    </lineage>
</organism>
<evidence type="ECO:0000256" key="9">
    <source>
        <dbReference type="ARBA" id="ARBA00023136"/>
    </source>
</evidence>
<dbReference type="AlphaFoldDB" id="A0A7R9BE34"/>
<feature type="transmembrane region" description="Helical" evidence="10">
    <location>
        <begin position="921"/>
        <end position="937"/>
    </location>
</feature>
<evidence type="ECO:0000256" key="1">
    <source>
        <dbReference type="ARBA" id="ARBA00004477"/>
    </source>
</evidence>